<feature type="active site" description="Proton donor/acceptor" evidence="7">
    <location>
        <position position="129"/>
    </location>
</feature>
<dbReference type="GO" id="GO:0008360">
    <property type="term" value="P:regulation of cell shape"/>
    <property type="evidence" value="ECO:0007669"/>
    <property type="project" value="UniProtKB-UniRule"/>
</dbReference>
<evidence type="ECO:0000256" key="2">
    <source>
        <dbReference type="ARBA" id="ARBA00005992"/>
    </source>
</evidence>
<feature type="domain" description="L,D-TPase catalytic" evidence="9">
    <location>
        <begin position="39"/>
        <end position="173"/>
    </location>
</feature>
<dbReference type="GO" id="GO:0016740">
    <property type="term" value="F:transferase activity"/>
    <property type="evidence" value="ECO:0007669"/>
    <property type="project" value="UniProtKB-KW"/>
</dbReference>
<comment type="similarity">
    <text evidence="2">Belongs to the YkuD family.</text>
</comment>
<dbReference type="Proteomes" id="UP000569092">
    <property type="component" value="Unassembled WGS sequence"/>
</dbReference>
<dbReference type="SUPFAM" id="SSF141523">
    <property type="entry name" value="L,D-transpeptidase catalytic domain-like"/>
    <property type="match status" value="1"/>
</dbReference>
<dbReference type="EMBL" id="JACHDZ010000004">
    <property type="protein sequence ID" value="MBB5344922.1"/>
    <property type="molecule type" value="Genomic_DNA"/>
</dbReference>
<comment type="caution">
    <text evidence="10">The sequence shown here is derived from an EMBL/GenBank/DDBJ whole genome shotgun (WGS) entry which is preliminary data.</text>
</comment>
<evidence type="ECO:0000313" key="11">
    <source>
        <dbReference type="Proteomes" id="UP000569092"/>
    </source>
</evidence>
<dbReference type="PROSITE" id="PS52029">
    <property type="entry name" value="LD_TPASE"/>
    <property type="match status" value="1"/>
</dbReference>
<evidence type="ECO:0000313" key="10">
    <source>
        <dbReference type="EMBL" id="MBB5344922.1"/>
    </source>
</evidence>
<feature type="signal peptide" evidence="8">
    <location>
        <begin position="1"/>
        <end position="24"/>
    </location>
</feature>
<name>A0A7W8JBK0_9BACT</name>
<evidence type="ECO:0000256" key="8">
    <source>
        <dbReference type="SAM" id="SignalP"/>
    </source>
</evidence>
<dbReference type="Gene3D" id="2.40.440.10">
    <property type="entry name" value="L,D-transpeptidase catalytic domain-like"/>
    <property type="match status" value="1"/>
</dbReference>
<evidence type="ECO:0000256" key="7">
    <source>
        <dbReference type="PROSITE-ProRule" id="PRU01373"/>
    </source>
</evidence>
<sequence>MLSLKLTKLTVLTLFALAVFPLRALSANDTPLPASAMADKVVVLKTERKLLLMKGSEVLKTYTLSLGGNPVGPKIMEGDRRTPEGNYVLDRHNAHSQYHRSIHISYPNADDIARAKRFGVPTGGELYIHGLPNDFKGPSGQLGDWTEGCIAVTNAEIDEIWRVVPDGTPIEIKP</sequence>
<dbReference type="GO" id="GO:0004180">
    <property type="term" value="F:carboxypeptidase activity"/>
    <property type="evidence" value="ECO:0007669"/>
    <property type="project" value="UniProtKB-ARBA"/>
</dbReference>
<dbReference type="Pfam" id="PF03734">
    <property type="entry name" value="YkuD"/>
    <property type="match status" value="1"/>
</dbReference>
<dbReference type="PANTHER" id="PTHR36699">
    <property type="entry name" value="LD-TRANSPEPTIDASE"/>
    <property type="match status" value="1"/>
</dbReference>
<dbReference type="InterPro" id="IPR005490">
    <property type="entry name" value="LD_TPept_cat_dom"/>
</dbReference>
<keyword evidence="6 7" id="KW-0961">Cell wall biogenesis/degradation</keyword>
<comment type="pathway">
    <text evidence="1 7">Cell wall biogenesis; peptidoglycan biosynthesis.</text>
</comment>
<dbReference type="AlphaFoldDB" id="A0A7W8JBK0"/>
<dbReference type="GO" id="GO:0071555">
    <property type="term" value="P:cell wall organization"/>
    <property type="evidence" value="ECO:0007669"/>
    <property type="project" value="UniProtKB-UniRule"/>
</dbReference>
<proteinExistence type="inferred from homology"/>
<keyword evidence="8" id="KW-0732">Signal</keyword>
<accession>A0A7W8JBK0</accession>
<keyword evidence="5 7" id="KW-0573">Peptidoglycan synthesis</keyword>
<protein>
    <submittedName>
        <fullName evidence="10">Murein L,D-transpeptidase YafK</fullName>
    </submittedName>
</protein>
<evidence type="ECO:0000256" key="1">
    <source>
        <dbReference type="ARBA" id="ARBA00004752"/>
    </source>
</evidence>
<evidence type="ECO:0000256" key="5">
    <source>
        <dbReference type="ARBA" id="ARBA00022984"/>
    </source>
</evidence>
<gene>
    <name evidence="10" type="ORF">HDF10_002908</name>
</gene>
<evidence type="ECO:0000256" key="4">
    <source>
        <dbReference type="ARBA" id="ARBA00022960"/>
    </source>
</evidence>
<evidence type="ECO:0000259" key="9">
    <source>
        <dbReference type="PROSITE" id="PS52029"/>
    </source>
</evidence>
<feature type="chain" id="PRO_5030594493" evidence="8">
    <location>
        <begin position="25"/>
        <end position="174"/>
    </location>
</feature>
<dbReference type="GO" id="GO:0009252">
    <property type="term" value="P:peptidoglycan biosynthetic process"/>
    <property type="evidence" value="ECO:0007669"/>
    <property type="project" value="UniProtKB-UniPathway"/>
</dbReference>
<dbReference type="PANTHER" id="PTHR36699:SF1">
    <property type="entry name" value="L,D-TRANSPEPTIDASE YAFK-RELATED"/>
    <property type="match status" value="1"/>
</dbReference>
<keyword evidence="4 7" id="KW-0133">Cell shape</keyword>
<keyword evidence="3" id="KW-0808">Transferase</keyword>
<organism evidence="10 11">
    <name type="scientific">Tunturiibacter lichenicola</name>
    <dbReference type="NCBI Taxonomy" id="2051959"/>
    <lineage>
        <taxon>Bacteria</taxon>
        <taxon>Pseudomonadati</taxon>
        <taxon>Acidobacteriota</taxon>
        <taxon>Terriglobia</taxon>
        <taxon>Terriglobales</taxon>
        <taxon>Acidobacteriaceae</taxon>
        <taxon>Tunturiibacter</taxon>
    </lineage>
</organism>
<dbReference type="UniPathway" id="UPA00219"/>
<dbReference type="InterPro" id="IPR038063">
    <property type="entry name" value="Transpep_catalytic_dom"/>
</dbReference>
<evidence type="ECO:0000256" key="6">
    <source>
        <dbReference type="ARBA" id="ARBA00023316"/>
    </source>
</evidence>
<evidence type="ECO:0000256" key="3">
    <source>
        <dbReference type="ARBA" id="ARBA00022679"/>
    </source>
</evidence>
<dbReference type="CDD" id="cd16913">
    <property type="entry name" value="YkuD_like"/>
    <property type="match status" value="1"/>
</dbReference>
<reference evidence="10 11" key="1">
    <citation type="submission" date="2020-08" db="EMBL/GenBank/DDBJ databases">
        <title>Genomic Encyclopedia of Type Strains, Phase IV (KMG-V): Genome sequencing to study the core and pangenomes of soil and plant-associated prokaryotes.</title>
        <authorList>
            <person name="Whitman W."/>
        </authorList>
    </citation>
    <scope>NUCLEOTIDE SEQUENCE [LARGE SCALE GENOMIC DNA]</scope>
    <source>
        <strain evidence="10 11">M8US30</strain>
    </source>
</reference>
<feature type="active site" description="Nucleophile" evidence="7">
    <location>
        <position position="149"/>
    </location>
</feature>